<evidence type="ECO:0000313" key="12">
    <source>
        <dbReference type="EMBL" id="KAI6784271.1"/>
    </source>
</evidence>
<dbReference type="Pfam" id="PF00096">
    <property type="entry name" value="zf-C2H2"/>
    <property type="match status" value="2"/>
</dbReference>
<protein>
    <submittedName>
        <fullName evidence="12">Zinc finger protein-like protein</fullName>
    </submittedName>
</protein>
<dbReference type="FunFam" id="3.30.160.60:FF:000060">
    <property type="entry name" value="zinc finger protein 436"/>
    <property type="match status" value="1"/>
</dbReference>
<dbReference type="InterPro" id="IPR036236">
    <property type="entry name" value="Znf_C2H2_sf"/>
</dbReference>
<keyword evidence="5" id="KW-0862">Zinc</keyword>
<dbReference type="InterPro" id="IPR050329">
    <property type="entry name" value="GLI_C2H2-zinc-finger"/>
</dbReference>
<feature type="region of interest" description="Disordered" evidence="10">
    <location>
        <begin position="45"/>
        <end position="195"/>
    </location>
</feature>
<feature type="compositionally biased region" description="Polar residues" evidence="10">
    <location>
        <begin position="52"/>
        <end position="70"/>
    </location>
</feature>
<dbReference type="FunFam" id="3.30.160.60:FF:000176">
    <property type="entry name" value="zinc finger protein 70"/>
    <property type="match status" value="1"/>
</dbReference>
<evidence type="ECO:0000256" key="5">
    <source>
        <dbReference type="ARBA" id="ARBA00022833"/>
    </source>
</evidence>
<keyword evidence="3" id="KW-0677">Repeat</keyword>
<dbReference type="SMART" id="SM00355">
    <property type="entry name" value="ZnF_C2H2"/>
    <property type="match status" value="2"/>
</dbReference>
<dbReference type="GO" id="GO:0000981">
    <property type="term" value="F:DNA-binding transcription factor activity, RNA polymerase II-specific"/>
    <property type="evidence" value="ECO:0007669"/>
    <property type="project" value="TreeGrafter"/>
</dbReference>
<keyword evidence="7" id="KW-0804">Transcription</keyword>
<feature type="domain" description="C2H2-type" evidence="11">
    <location>
        <begin position="231"/>
        <end position="258"/>
    </location>
</feature>
<evidence type="ECO:0000256" key="9">
    <source>
        <dbReference type="PROSITE-ProRule" id="PRU00042"/>
    </source>
</evidence>
<dbReference type="GO" id="GO:0000978">
    <property type="term" value="F:RNA polymerase II cis-regulatory region sequence-specific DNA binding"/>
    <property type="evidence" value="ECO:0007669"/>
    <property type="project" value="TreeGrafter"/>
</dbReference>
<evidence type="ECO:0000256" key="6">
    <source>
        <dbReference type="ARBA" id="ARBA00023015"/>
    </source>
</evidence>
<evidence type="ECO:0000256" key="8">
    <source>
        <dbReference type="ARBA" id="ARBA00023242"/>
    </source>
</evidence>
<dbReference type="PROSITE" id="PS50157">
    <property type="entry name" value="ZINC_FINGER_C2H2_2"/>
    <property type="match status" value="2"/>
</dbReference>
<dbReference type="PANTHER" id="PTHR19818:SF139">
    <property type="entry name" value="PAIR-RULE PROTEIN ODD-PAIRED"/>
    <property type="match status" value="1"/>
</dbReference>
<keyword evidence="2" id="KW-0479">Metal-binding</keyword>
<dbReference type="SUPFAM" id="SSF57667">
    <property type="entry name" value="beta-beta-alpha zinc fingers"/>
    <property type="match status" value="1"/>
</dbReference>
<dbReference type="Proteomes" id="UP001055219">
    <property type="component" value="Unassembled WGS sequence"/>
</dbReference>
<feature type="compositionally biased region" description="Low complexity" evidence="10">
    <location>
        <begin position="96"/>
        <end position="107"/>
    </location>
</feature>
<dbReference type="InterPro" id="IPR013087">
    <property type="entry name" value="Znf_C2H2_type"/>
</dbReference>
<dbReference type="PROSITE" id="PS00028">
    <property type="entry name" value="ZINC_FINGER_C2H2_1"/>
    <property type="match status" value="2"/>
</dbReference>
<keyword evidence="6" id="KW-0805">Transcription regulation</keyword>
<evidence type="ECO:0000256" key="4">
    <source>
        <dbReference type="ARBA" id="ARBA00022771"/>
    </source>
</evidence>
<evidence type="ECO:0000256" key="1">
    <source>
        <dbReference type="ARBA" id="ARBA00004123"/>
    </source>
</evidence>
<evidence type="ECO:0000256" key="10">
    <source>
        <dbReference type="SAM" id="MobiDB-lite"/>
    </source>
</evidence>
<dbReference type="AlphaFoldDB" id="A0A9P9Y698"/>
<keyword evidence="4 9" id="KW-0863">Zinc-finger</keyword>
<feature type="compositionally biased region" description="Low complexity" evidence="10">
    <location>
        <begin position="152"/>
        <end position="182"/>
    </location>
</feature>
<accession>A0A9P9Y698</accession>
<dbReference type="GO" id="GO:0045944">
    <property type="term" value="P:positive regulation of transcription by RNA polymerase II"/>
    <property type="evidence" value="ECO:0007669"/>
    <property type="project" value="UniProtKB-ARBA"/>
</dbReference>
<dbReference type="GO" id="GO:0008270">
    <property type="term" value="F:zinc ion binding"/>
    <property type="evidence" value="ECO:0007669"/>
    <property type="project" value="UniProtKB-KW"/>
</dbReference>
<evidence type="ECO:0000256" key="3">
    <source>
        <dbReference type="ARBA" id="ARBA00022737"/>
    </source>
</evidence>
<dbReference type="GeneID" id="75831303"/>
<dbReference type="EMBL" id="JAGIXG020000005">
    <property type="protein sequence ID" value="KAI6784271.1"/>
    <property type="molecule type" value="Genomic_DNA"/>
</dbReference>
<evidence type="ECO:0000256" key="7">
    <source>
        <dbReference type="ARBA" id="ARBA00023163"/>
    </source>
</evidence>
<sequence>MATSIASRYHTGQHLGQYQYACPPPSPPMDQPRCTLPSISNLIGLADAGSPTHESAPSSSKLQRRSSGIRTDSRPGTGYANAFPHHHRASPPSPPMSTSASTDTTSPVQRPKTHYSNASTPTGYYHETTPPLESDMQRHRTLPQTPSAQAHGPSAGSYFPPASSASAQPPQAQAPSPPSGLAYQQPLPKSFPPPNIRVSVARSTLGPISWQHHHYLNPAPGHQFPACQDRYICQTCNKAFSRPSSLRIHSHSHTGEKPFKCSQPGCGKAFSVRSNMKRHERGCHC</sequence>
<gene>
    <name evidence="12" type="ORF">J7T54_004817</name>
</gene>
<feature type="domain" description="C2H2-type" evidence="11">
    <location>
        <begin position="259"/>
        <end position="285"/>
    </location>
</feature>
<comment type="subcellular location">
    <subcellularLocation>
        <location evidence="1">Nucleus</location>
    </subcellularLocation>
</comment>
<comment type="caution">
    <text evidence="12">The sequence shown here is derived from an EMBL/GenBank/DDBJ whole genome shotgun (WGS) entry which is preliminary data.</text>
</comment>
<evidence type="ECO:0000313" key="13">
    <source>
        <dbReference type="Proteomes" id="UP001055219"/>
    </source>
</evidence>
<dbReference type="PANTHER" id="PTHR19818">
    <property type="entry name" value="ZINC FINGER PROTEIN ZIC AND GLI"/>
    <property type="match status" value="1"/>
</dbReference>
<dbReference type="GO" id="GO:0005634">
    <property type="term" value="C:nucleus"/>
    <property type="evidence" value="ECO:0007669"/>
    <property type="project" value="UniProtKB-SubCell"/>
</dbReference>
<keyword evidence="8" id="KW-0539">Nucleus</keyword>
<dbReference type="Gene3D" id="3.30.160.60">
    <property type="entry name" value="Classic Zinc Finger"/>
    <property type="match status" value="2"/>
</dbReference>
<dbReference type="OrthoDB" id="6077919at2759"/>
<reference evidence="12" key="2">
    <citation type="submission" date="2022-07" db="EMBL/GenBank/DDBJ databases">
        <authorList>
            <person name="Goncalves M.F.M."/>
            <person name="Hilario S."/>
            <person name="Van De Peer Y."/>
            <person name="Esteves A.C."/>
            <person name="Alves A."/>
        </authorList>
    </citation>
    <scope>NUCLEOTIDE SEQUENCE</scope>
    <source>
        <strain evidence="12">MUM 19.33</strain>
    </source>
</reference>
<organism evidence="12 13">
    <name type="scientific">Emericellopsis cladophorae</name>
    <dbReference type="NCBI Taxonomy" id="2686198"/>
    <lineage>
        <taxon>Eukaryota</taxon>
        <taxon>Fungi</taxon>
        <taxon>Dikarya</taxon>
        <taxon>Ascomycota</taxon>
        <taxon>Pezizomycotina</taxon>
        <taxon>Sordariomycetes</taxon>
        <taxon>Hypocreomycetidae</taxon>
        <taxon>Hypocreales</taxon>
        <taxon>Bionectriaceae</taxon>
        <taxon>Emericellopsis</taxon>
    </lineage>
</organism>
<evidence type="ECO:0000259" key="11">
    <source>
        <dbReference type="PROSITE" id="PS50157"/>
    </source>
</evidence>
<name>A0A9P9Y698_9HYPO</name>
<keyword evidence="13" id="KW-1185">Reference proteome</keyword>
<dbReference type="RefSeq" id="XP_051365127.1">
    <property type="nucleotide sequence ID" value="XM_051503513.1"/>
</dbReference>
<proteinExistence type="predicted"/>
<reference evidence="12" key="1">
    <citation type="journal article" date="2021" name="J Fungi (Basel)">
        <title>Genomic and Metabolomic Analyses of the Marine Fungus Emericellopsis cladophorae: Insights into Saltwater Adaptability Mechanisms and Its Biosynthetic Potential.</title>
        <authorList>
            <person name="Goncalves M.F.M."/>
            <person name="Hilario S."/>
            <person name="Van de Peer Y."/>
            <person name="Esteves A.C."/>
            <person name="Alves A."/>
        </authorList>
    </citation>
    <scope>NUCLEOTIDE SEQUENCE</scope>
    <source>
        <strain evidence="12">MUM 19.33</strain>
    </source>
</reference>
<evidence type="ECO:0000256" key="2">
    <source>
        <dbReference type="ARBA" id="ARBA00022723"/>
    </source>
</evidence>